<gene>
    <name evidence="1" type="ORF">AU15_03895</name>
</gene>
<proteinExistence type="predicted"/>
<dbReference type="EMBL" id="CP007152">
    <property type="protein sequence ID" value="AHI32996.1"/>
    <property type="molecule type" value="Genomic_DNA"/>
</dbReference>
<dbReference type="Proteomes" id="UP000035081">
    <property type="component" value="Chromosome"/>
</dbReference>
<reference evidence="1 2" key="1">
    <citation type="journal article" date="2014" name="Genome Announc.">
        <title>Draft Genome Sequences of Marinobacter similis A3d10T and Marinobacter salarius R9SW1T.</title>
        <authorList>
            <person name="Ivanova E.P."/>
            <person name="Ng H.J."/>
            <person name="Webb H.K."/>
            <person name="Feng G."/>
            <person name="Oshima K."/>
            <person name="Hattori M."/>
            <person name="Ohkuma M."/>
            <person name="Sergeev A.F."/>
            <person name="Mikhailov V.V."/>
            <person name="Crawford R.J."/>
            <person name="Sawabe T."/>
        </authorList>
    </citation>
    <scope>NUCLEOTIDE SEQUENCE [LARGE SCALE GENOMIC DNA]</scope>
    <source>
        <strain evidence="2">A3d10 and R9SW1</strain>
    </source>
</reference>
<dbReference type="HOGENOM" id="CLU_2991427_0_0_6"/>
<accession>W5YV64</accession>
<protein>
    <submittedName>
        <fullName evidence="1">Uncharacterized protein</fullName>
    </submittedName>
</protein>
<dbReference type="AlphaFoldDB" id="W5YV64"/>
<organism evidence="1 2">
    <name type="scientific">Marinobacter salarius</name>
    <dbReference type="NCBI Taxonomy" id="1420917"/>
    <lineage>
        <taxon>Bacteria</taxon>
        <taxon>Pseudomonadati</taxon>
        <taxon>Pseudomonadota</taxon>
        <taxon>Gammaproteobacteria</taxon>
        <taxon>Pseudomonadales</taxon>
        <taxon>Marinobacteraceae</taxon>
        <taxon>Marinobacter</taxon>
    </lineage>
</organism>
<evidence type="ECO:0000313" key="1">
    <source>
        <dbReference type="EMBL" id="AHI32996.1"/>
    </source>
</evidence>
<dbReference type="KEGG" id="msr:AU15_03895"/>
<sequence length="57" mass="5839">MLRKQLAKSACALFNGGNVTIEQAADHGQQVGAGADQAFAVIYSNAPNGGYGFAKLP</sequence>
<name>W5YV64_9GAMM</name>
<evidence type="ECO:0000313" key="2">
    <source>
        <dbReference type="Proteomes" id="UP000035081"/>
    </source>
</evidence>